<feature type="domain" description="Peptidase C50" evidence="5">
    <location>
        <begin position="441"/>
        <end position="545"/>
    </location>
</feature>
<keyword evidence="7" id="KW-1185">Reference proteome</keyword>
<evidence type="ECO:0000313" key="6">
    <source>
        <dbReference type="EMBL" id="OAG31240.1"/>
    </source>
</evidence>
<dbReference type="VEuPathDB" id="MicrosporidiaDB:NEDG_01653"/>
<dbReference type="InterPro" id="IPR030397">
    <property type="entry name" value="SEPARIN_core_dom"/>
</dbReference>
<keyword evidence="4" id="KW-0159">Chromosome partition</keyword>
<dbReference type="GO" id="GO:0004197">
    <property type="term" value="F:cysteine-type endopeptidase activity"/>
    <property type="evidence" value="ECO:0007669"/>
    <property type="project" value="InterPro"/>
</dbReference>
<reference evidence="6 7" key="1">
    <citation type="submission" date="2016-02" db="EMBL/GenBank/DDBJ databases">
        <title>Discovery of a natural microsporidian pathogen with a broad tissue tropism in Caenorhabditis elegans.</title>
        <authorList>
            <person name="Luallen R.J."/>
            <person name="Reinke A.W."/>
            <person name="Tong L."/>
            <person name="Botts M.R."/>
            <person name="Felix M.-A."/>
            <person name="Troemel E.R."/>
        </authorList>
    </citation>
    <scope>NUCLEOTIDE SEQUENCE [LARGE SCALE GENOMIC DNA]</scope>
    <source>
        <strain evidence="6 7">JUm2807</strain>
    </source>
</reference>
<protein>
    <recommendedName>
        <fullName evidence="2">separase</fullName>
        <ecNumber evidence="2">3.4.22.49</ecNumber>
    </recommendedName>
</protein>
<dbReference type="PROSITE" id="PS51700">
    <property type="entry name" value="SEPARIN"/>
    <property type="match status" value="1"/>
</dbReference>
<dbReference type="GO" id="GO:0072686">
    <property type="term" value="C:mitotic spindle"/>
    <property type="evidence" value="ECO:0007669"/>
    <property type="project" value="TreeGrafter"/>
</dbReference>
<gene>
    <name evidence="6" type="ORF">NEDG_01653</name>
</gene>
<organism evidence="6 7">
    <name type="scientific">Nematocida displodere</name>
    <dbReference type="NCBI Taxonomy" id="1805483"/>
    <lineage>
        <taxon>Eukaryota</taxon>
        <taxon>Fungi</taxon>
        <taxon>Fungi incertae sedis</taxon>
        <taxon>Microsporidia</taxon>
        <taxon>Nematocida</taxon>
    </lineage>
</organism>
<evidence type="ECO:0000256" key="1">
    <source>
        <dbReference type="ARBA" id="ARBA00000451"/>
    </source>
</evidence>
<dbReference type="GO" id="GO:0005634">
    <property type="term" value="C:nucleus"/>
    <property type="evidence" value="ECO:0007669"/>
    <property type="project" value="InterPro"/>
</dbReference>
<dbReference type="AlphaFoldDB" id="A0A177EIL4"/>
<dbReference type="GO" id="GO:0051307">
    <property type="term" value="P:meiotic chromosome separation"/>
    <property type="evidence" value="ECO:0007669"/>
    <property type="project" value="TreeGrafter"/>
</dbReference>
<dbReference type="PANTHER" id="PTHR12792:SF0">
    <property type="entry name" value="SEPARIN"/>
    <property type="match status" value="1"/>
</dbReference>
<evidence type="ECO:0000313" key="7">
    <source>
        <dbReference type="Proteomes" id="UP000185944"/>
    </source>
</evidence>
<accession>A0A177EIL4</accession>
<dbReference type="PANTHER" id="PTHR12792">
    <property type="entry name" value="EXTRA SPINDLE POLES 1-RELATED"/>
    <property type="match status" value="1"/>
</dbReference>
<evidence type="ECO:0000259" key="5">
    <source>
        <dbReference type="PROSITE" id="PS51700"/>
    </source>
</evidence>
<keyword evidence="3" id="KW-0378">Hydrolase</keyword>
<evidence type="ECO:0000256" key="4">
    <source>
        <dbReference type="ARBA" id="ARBA00022829"/>
    </source>
</evidence>
<dbReference type="STRING" id="1805483.A0A177EIL4"/>
<dbReference type="RefSeq" id="XP_067544961.1">
    <property type="nucleotide sequence ID" value="XM_067689071.1"/>
</dbReference>
<dbReference type="EMBL" id="LTDL01000021">
    <property type="protein sequence ID" value="OAG31240.1"/>
    <property type="molecule type" value="Genomic_DNA"/>
</dbReference>
<dbReference type="GO" id="GO:0006508">
    <property type="term" value="P:proteolysis"/>
    <property type="evidence" value="ECO:0007669"/>
    <property type="project" value="InterPro"/>
</dbReference>
<name>A0A177EIL4_9MICR</name>
<dbReference type="Proteomes" id="UP000185944">
    <property type="component" value="Unassembled WGS sequence"/>
</dbReference>
<sequence>MDGKGGNVLERVLLEGADRIVTYSPLIFAQMPLQFEEILRRSCGLSHEKVAKLGEELKKYSIGYFYGEGMVGEDEKAARAPETGRASLFRAYHQRAVPGPETDPSPSPSPETDLDGLFLGAYGCYVRGAYQKARDLVERMLELVSGRKKVHFGCKLHILSLGASASHKLGLFYDAMYLARGGKSLSAAVSFSGGESYFEEVIWVLETTAGVQRTWHWAGYALISEKVEKRLEIGASLEDKVGRSVKYATESTLLRDVKIYDSREARKLGEARTNIEEYILEIKGIGKVCTHLSPVMAYTIEGCLAFGLIFIREEKTKMTVIKTNISVTELLYRMYKINEKNREVLKRRCIDPGEKKQWWADRAGLDRAIKKEVMGMNAYLARFQERGHVLKERVVLVVEDVLGGLPLEMAGVFQGKGVVRSSSLFSVIREFSEISDGPKEPKDFFYLLNPEKNLPRTEERVEAYLAQELPGIAGIKGRAPSPLEIEQAMQRHQIFLYFGHGGGEKFFTPQALTHATPPHPASAKQEKKVFLFGCSSARLKSFRHYNTHSTCLSYLYVPGIHQVVGALWDITDKDLDGVSLGLVRAVKGGGSVSAALGELRRGCKLKYLNGGALVVYGGS</sequence>
<evidence type="ECO:0000256" key="2">
    <source>
        <dbReference type="ARBA" id="ARBA00012489"/>
    </source>
</evidence>
<dbReference type="GeneID" id="93648003"/>
<dbReference type="InterPro" id="IPR005314">
    <property type="entry name" value="Peptidase_C50"/>
</dbReference>
<comment type="catalytic activity">
    <reaction evidence="1">
        <text>All bonds known to be hydrolyzed by this endopeptidase have arginine in P1 and an acidic residue in P4. P6 is often occupied by an acidic residue or by a hydroxy-amino-acid residue, the phosphorylation of which enhances cleavage.</text>
        <dbReference type="EC" id="3.4.22.49"/>
    </reaction>
</comment>
<dbReference type="EC" id="3.4.22.49" evidence="2"/>
<evidence type="ECO:0000256" key="3">
    <source>
        <dbReference type="ARBA" id="ARBA00022801"/>
    </source>
</evidence>
<dbReference type="OrthoDB" id="10255632at2759"/>
<dbReference type="GO" id="GO:0005737">
    <property type="term" value="C:cytoplasm"/>
    <property type="evidence" value="ECO:0007669"/>
    <property type="project" value="TreeGrafter"/>
</dbReference>
<proteinExistence type="predicted"/>
<comment type="caution">
    <text evidence="6">The sequence shown here is derived from an EMBL/GenBank/DDBJ whole genome shotgun (WGS) entry which is preliminary data.</text>
</comment>
<dbReference type="Pfam" id="PF03568">
    <property type="entry name" value="Separin_C"/>
    <property type="match status" value="1"/>
</dbReference>